<dbReference type="Pfam" id="PF14616">
    <property type="entry name" value="Rua1_C"/>
    <property type="match status" value="1"/>
</dbReference>
<dbReference type="OrthoDB" id="5595379at2759"/>
<feature type="region of interest" description="Disordered" evidence="1">
    <location>
        <begin position="240"/>
        <end position="267"/>
    </location>
</feature>
<evidence type="ECO:0000256" key="1">
    <source>
        <dbReference type="SAM" id="MobiDB-lite"/>
    </source>
</evidence>
<dbReference type="AlphaFoldDB" id="A0A8H7QBT1"/>
<sequence length="600" mass="68788">MTDYDEMIVPKIEEIRLTEPNQLWSNNNALAPGPTIDEQRSMMYNETNLLVWNQSRYAAQQQPHTTREVKRRSSPANLQTQQLRIGDIMQDLNISDSQMNAAVNGSADLMLDPSSASFDPGFVQRLPLKDDFLTTQKLMESWGPMISGIATPVGQTHVGHPHVGNLATPLDTEFARRHSIAVSTYDWRSQSPDMTINQHTVEPKFIHDMSQIPCVLAPPPKKDNSQQTFVDQNIFQFPLNPHPMSRQDSQPLPSSVSPSSEMMSSNGSLTPTSQYIFGHDCAEAITPMSVMSPDGYSNPSRKRSLVPEVVDTPIFNISMDMFQSPTAHRKRTKSIDIGVMDYTEDVFESEVYEYPLMSQEDIEKAETDETARPRKQRIRYPGDSYTPKWVRYLGQAKEGYCDSCQPGKWLQLKNSAYWYHKQFFHGISSVSGRQFMEPIDQRWGDQDAIEGLCHQCRNWISICTAKRKNSVLWYRHAHKCHIYHKPKATQPKRRPSVMRNFNTHGELNFTLDDVLSYWVPHARLPVMTDQRHQQPCCCRRKQFPKFSDEDAEQHSDCTLSNDQHTEKEYNRLSLSLEAYTRQQCDLQPAMNEGTHVSCSS</sequence>
<organism evidence="3 4">
    <name type="scientific">Umbelopsis vinacea</name>
    <dbReference type="NCBI Taxonomy" id="44442"/>
    <lineage>
        <taxon>Eukaryota</taxon>
        <taxon>Fungi</taxon>
        <taxon>Fungi incertae sedis</taxon>
        <taxon>Mucoromycota</taxon>
        <taxon>Mucoromycotina</taxon>
        <taxon>Umbelopsidomycetes</taxon>
        <taxon>Umbelopsidales</taxon>
        <taxon>Umbelopsidaceae</taxon>
        <taxon>Umbelopsis</taxon>
    </lineage>
</organism>
<evidence type="ECO:0000313" key="3">
    <source>
        <dbReference type="EMBL" id="KAG2188989.1"/>
    </source>
</evidence>
<comment type="caution">
    <text evidence="3">The sequence shown here is derived from an EMBL/GenBank/DDBJ whole genome shotgun (WGS) entry which is preliminary data.</text>
</comment>
<name>A0A8H7QBT1_9FUNG</name>
<accession>A0A8H7QBT1</accession>
<feature type="compositionally biased region" description="Low complexity" evidence="1">
    <location>
        <begin position="249"/>
        <end position="267"/>
    </location>
</feature>
<dbReference type="InterPro" id="IPR028012">
    <property type="entry name" value="Rua1_C"/>
</dbReference>
<keyword evidence="4" id="KW-1185">Reference proteome</keyword>
<reference evidence="3" key="1">
    <citation type="submission" date="2020-12" db="EMBL/GenBank/DDBJ databases">
        <title>Metabolic potential, ecology and presence of endohyphal bacteria is reflected in genomic diversity of Mucoromycotina.</title>
        <authorList>
            <person name="Muszewska A."/>
            <person name="Okrasinska A."/>
            <person name="Steczkiewicz K."/>
            <person name="Drgas O."/>
            <person name="Orlowska M."/>
            <person name="Perlinska-Lenart U."/>
            <person name="Aleksandrzak-Piekarczyk T."/>
            <person name="Szatraj K."/>
            <person name="Zielenkiewicz U."/>
            <person name="Pilsyk S."/>
            <person name="Malc E."/>
            <person name="Mieczkowski P."/>
            <person name="Kruszewska J.S."/>
            <person name="Biernat P."/>
            <person name="Pawlowska J."/>
        </authorList>
    </citation>
    <scope>NUCLEOTIDE SEQUENCE</scope>
    <source>
        <strain evidence="3">WA0000051536</strain>
    </source>
</reference>
<proteinExistence type="predicted"/>
<evidence type="ECO:0000313" key="4">
    <source>
        <dbReference type="Proteomes" id="UP000612746"/>
    </source>
</evidence>
<feature type="domain" description="Transcription regulator Rua1 C-terminal" evidence="2">
    <location>
        <begin position="383"/>
        <end position="481"/>
    </location>
</feature>
<dbReference type="Proteomes" id="UP000612746">
    <property type="component" value="Unassembled WGS sequence"/>
</dbReference>
<dbReference type="PANTHER" id="PTHR28125:SF2">
    <property type="entry name" value="MEIOTIC EXPRESSION UP-REGULATED PROTEIN 26"/>
    <property type="match status" value="1"/>
</dbReference>
<protein>
    <recommendedName>
        <fullName evidence="2">Transcription regulator Rua1 C-terminal domain-containing protein</fullName>
    </recommendedName>
</protein>
<evidence type="ECO:0000259" key="2">
    <source>
        <dbReference type="Pfam" id="PF14616"/>
    </source>
</evidence>
<dbReference type="EMBL" id="JAEPRA010000001">
    <property type="protein sequence ID" value="KAG2188989.1"/>
    <property type="molecule type" value="Genomic_DNA"/>
</dbReference>
<gene>
    <name evidence="3" type="ORF">INT44_004131</name>
</gene>
<dbReference type="PANTHER" id="PTHR28125">
    <property type="entry name" value="MEIOTIC EXPRESSION UP-REGULATED PROTEIN 26"/>
    <property type="match status" value="1"/>
</dbReference>